<organism evidence="2 3">
    <name type="scientific">Heterodera trifolii</name>
    <dbReference type="NCBI Taxonomy" id="157864"/>
    <lineage>
        <taxon>Eukaryota</taxon>
        <taxon>Metazoa</taxon>
        <taxon>Ecdysozoa</taxon>
        <taxon>Nematoda</taxon>
        <taxon>Chromadorea</taxon>
        <taxon>Rhabditida</taxon>
        <taxon>Tylenchina</taxon>
        <taxon>Tylenchomorpha</taxon>
        <taxon>Tylenchoidea</taxon>
        <taxon>Heteroderidae</taxon>
        <taxon>Heteroderinae</taxon>
        <taxon>Heterodera</taxon>
    </lineage>
</organism>
<feature type="region of interest" description="Disordered" evidence="1">
    <location>
        <begin position="152"/>
        <end position="176"/>
    </location>
</feature>
<evidence type="ECO:0000313" key="3">
    <source>
        <dbReference type="Proteomes" id="UP001620626"/>
    </source>
</evidence>
<dbReference type="EMBL" id="JBICBT010000783">
    <property type="protein sequence ID" value="KAL3101336.1"/>
    <property type="molecule type" value="Genomic_DNA"/>
</dbReference>
<accession>A0ABD2KER0</accession>
<proteinExistence type="predicted"/>
<gene>
    <name evidence="2" type="ORF">niasHT_028092</name>
</gene>
<dbReference type="AlphaFoldDB" id="A0ABD2KER0"/>
<evidence type="ECO:0000313" key="2">
    <source>
        <dbReference type="EMBL" id="KAL3101336.1"/>
    </source>
</evidence>
<feature type="compositionally biased region" description="Basic and acidic residues" evidence="1">
    <location>
        <begin position="167"/>
        <end position="176"/>
    </location>
</feature>
<evidence type="ECO:0000256" key="1">
    <source>
        <dbReference type="SAM" id="MobiDB-lite"/>
    </source>
</evidence>
<protein>
    <submittedName>
        <fullName evidence="2">Uncharacterized protein</fullName>
    </submittedName>
</protein>
<dbReference type="Proteomes" id="UP001620626">
    <property type="component" value="Unassembled WGS sequence"/>
</dbReference>
<reference evidence="2 3" key="1">
    <citation type="submission" date="2024-10" db="EMBL/GenBank/DDBJ databases">
        <authorList>
            <person name="Kim D."/>
        </authorList>
    </citation>
    <scope>NUCLEOTIDE SEQUENCE [LARGE SCALE GENOMIC DNA]</scope>
    <source>
        <strain evidence="2">BH-2024</strain>
    </source>
</reference>
<sequence length="176" mass="19865">MHNGKNNSGHKNRAVISKSLVHINNNPRRCPKYAIVRLTEGTNVLQFYQLLLDNGQEEVSFVNEMRENAFQLYEKPNNDMGKDEASIAADTGEKKIPDAAEQKQTTDTKERKNPIMVDKGVQVIPERTIFASPSFSSSFRTQLPASPILRTAKKEQTSSLMLPFRDASNHEKLSFD</sequence>
<keyword evidence="3" id="KW-1185">Reference proteome</keyword>
<feature type="region of interest" description="Disordered" evidence="1">
    <location>
        <begin position="76"/>
        <end position="111"/>
    </location>
</feature>
<name>A0ABD2KER0_9BILA</name>
<comment type="caution">
    <text evidence="2">The sequence shown here is derived from an EMBL/GenBank/DDBJ whole genome shotgun (WGS) entry which is preliminary data.</text>
</comment>